<sequence length="357" mass="39280">MISDAIATLKELNGSSQYAIRKFIEDKYKDLPVNFKKMLLIQLKKLVASHKLVKIKASFKLPSTAKPKPKVADKPKPAAKKAPAKKKPAAKSKLAAKAKLAPKAKPAAKTVMKKAPAKKKPAKAKAGSAKAAAKPNPTPKAMLAGNNSNKPARQRKKSAGLITVEEITKHYGKSFEEAADILGVSRSKLKRICTSLGIKGWPYTPNKNDSHSLNFRGSNEHNPATHTENAVYSSTRVETILIDELGQPKTTLKNSVKPLTIKATYKEDTVRFPFILSDGLTKLKEQIATRFPLKLESFRLKYEDKDGDMILIACDSDLDLSANDFRQPNGHTVIRLVVCLLTDNYEIILAHEAKKHT</sequence>
<dbReference type="SUPFAM" id="SSF46785">
    <property type="entry name" value="Winged helix' DNA-binding domain"/>
    <property type="match status" value="1"/>
</dbReference>
<dbReference type="SMART" id="SM00666">
    <property type="entry name" value="PB1"/>
    <property type="match status" value="1"/>
</dbReference>
<dbReference type="PROSITE" id="PS51519">
    <property type="entry name" value="RWP_RK"/>
    <property type="match status" value="1"/>
</dbReference>
<dbReference type="CDD" id="cd00073">
    <property type="entry name" value="H15"/>
    <property type="match status" value="1"/>
</dbReference>
<feature type="domain" description="H15" evidence="6">
    <location>
        <begin position="1"/>
        <end position="63"/>
    </location>
</feature>
<dbReference type="Pfam" id="PF02042">
    <property type="entry name" value="RWP-RK"/>
    <property type="match status" value="1"/>
</dbReference>
<comment type="caution">
    <text evidence="9">The sequence shown here is derived from an EMBL/GenBank/DDBJ whole genome shotgun (WGS) entry which is preliminary data.</text>
</comment>
<evidence type="ECO:0000256" key="2">
    <source>
        <dbReference type="ARBA" id="ARBA00023125"/>
    </source>
</evidence>
<dbReference type="Gene3D" id="1.10.10.10">
    <property type="entry name" value="Winged helix-like DNA-binding domain superfamily/Winged helix DNA-binding domain"/>
    <property type="match status" value="1"/>
</dbReference>
<dbReference type="GO" id="GO:0003677">
    <property type="term" value="F:DNA binding"/>
    <property type="evidence" value="ECO:0007669"/>
    <property type="project" value="UniProtKB-KW"/>
</dbReference>
<gene>
    <name evidence="9" type="ORF">CTI12_AA366330</name>
</gene>
<dbReference type="OrthoDB" id="1110759at2759"/>
<protein>
    <submittedName>
        <fullName evidence="9">PB1 domain, RWP-RK domain, Lambda repressor-like, DNA-binding domain protein</fullName>
    </submittedName>
</protein>
<feature type="compositionally biased region" description="Basic residues" evidence="5">
    <location>
        <begin position="111"/>
        <end position="123"/>
    </location>
</feature>
<dbReference type="GO" id="GO:0003700">
    <property type="term" value="F:DNA-binding transcription factor activity"/>
    <property type="evidence" value="ECO:0007669"/>
    <property type="project" value="InterPro"/>
</dbReference>
<feature type="domain" description="PB1" evidence="8">
    <location>
        <begin position="258"/>
        <end position="341"/>
    </location>
</feature>
<dbReference type="Pfam" id="PF00538">
    <property type="entry name" value="Linker_histone"/>
    <property type="match status" value="1"/>
</dbReference>
<feature type="region of interest" description="Disordered" evidence="5">
    <location>
        <begin position="64"/>
        <end position="158"/>
    </location>
</feature>
<dbReference type="InterPro" id="IPR045012">
    <property type="entry name" value="NLP"/>
</dbReference>
<evidence type="ECO:0000259" key="8">
    <source>
        <dbReference type="PROSITE" id="PS51745"/>
    </source>
</evidence>
<accession>A0A2U1MLN5</accession>
<dbReference type="PROSITE" id="PS51745">
    <property type="entry name" value="PB1"/>
    <property type="match status" value="1"/>
</dbReference>
<dbReference type="GO" id="GO:0000786">
    <property type="term" value="C:nucleosome"/>
    <property type="evidence" value="ECO:0007669"/>
    <property type="project" value="InterPro"/>
</dbReference>
<dbReference type="Proteomes" id="UP000245207">
    <property type="component" value="Unassembled WGS sequence"/>
</dbReference>
<keyword evidence="2 9" id="KW-0238">DNA-binding</keyword>
<evidence type="ECO:0000313" key="10">
    <source>
        <dbReference type="Proteomes" id="UP000245207"/>
    </source>
</evidence>
<organism evidence="9 10">
    <name type="scientific">Artemisia annua</name>
    <name type="common">Sweet wormwood</name>
    <dbReference type="NCBI Taxonomy" id="35608"/>
    <lineage>
        <taxon>Eukaryota</taxon>
        <taxon>Viridiplantae</taxon>
        <taxon>Streptophyta</taxon>
        <taxon>Embryophyta</taxon>
        <taxon>Tracheophyta</taxon>
        <taxon>Spermatophyta</taxon>
        <taxon>Magnoliopsida</taxon>
        <taxon>eudicotyledons</taxon>
        <taxon>Gunneridae</taxon>
        <taxon>Pentapetalae</taxon>
        <taxon>asterids</taxon>
        <taxon>campanulids</taxon>
        <taxon>Asterales</taxon>
        <taxon>Asteraceae</taxon>
        <taxon>Asteroideae</taxon>
        <taxon>Anthemideae</taxon>
        <taxon>Artemisiinae</taxon>
        <taxon>Artemisia</taxon>
    </lineage>
</organism>
<name>A0A2U1MLN5_ARTAN</name>
<dbReference type="PROSITE" id="PS51504">
    <property type="entry name" value="H15"/>
    <property type="match status" value="1"/>
</dbReference>
<dbReference type="SMART" id="SM00526">
    <property type="entry name" value="H15"/>
    <property type="match status" value="1"/>
</dbReference>
<dbReference type="PANTHER" id="PTHR32002">
    <property type="entry name" value="PROTEIN NLP8"/>
    <property type="match status" value="1"/>
</dbReference>
<feature type="domain" description="RWP-RK" evidence="7">
    <location>
        <begin position="144"/>
        <end position="231"/>
    </location>
</feature>
<evidence type="ECO:0000256" key="1">
    <source>
        <dbReference type="ARBA" id="ARBA00023015"/>
    </source>
</evidence>
<dbReference type="PANTHER" id="PTHR32002:SF35">
    <property type="entry name" value="PROTEIN NLP6"/>
    <property type="match status" value="1"/>
</dbReference>
<evidence type="ECO:0000256" key="3">
    <source>
        <dbReference type="ARBA" id="ARBA00023163"/>
    </source>
</evidence>
<dbReference type="InterPro" id="IPR036390">
    <property type="entry name" value="WH_DNA-bd_sf"/>
</dbReference>
<evidence type="ECO:0000313" key="9">
    <source>
        <dbReference type="EMBL" id="PWA62175.1"/>
    </source>
</evidence>
<dbReference type="InterPro" id="IPR005818">
    <property type="entry name" value="Histone_H1/H5_H15"/>
</dbReference>
<dbReference type="Pfam" id="PF00564">
    <property type="entry name" value="PB1"/>
    <property type="match status" value="1"/>
</dbReference>
<dbReference type="GO" id="GO:0006334">
    <property type="term" value="P:nucleosome assembly"/>
    <property type="evidence" value="ECO:0007669"/>
    <property type="project" value="InterPro"/>
</dbReference>
<proteinExistence type="predicted"/>
<evidence type="ECO:0000256" key="4">
    <source>
        <dbReference type="ARBA" id="ARBA00023242"/>
    </source>
</evidence>
<evidence type="ECO:0000256" key="5">
    <source>
        <dbReference type="SAM" id="MobiDB-lite"/>
    </source>
</evidence>
<dbReference type="EMBL" id="PKPP01004927">
    <property type="protein sequence ID" value="PWA62175.1"/>
    <property type="molecule type" value="Genomic_DNA"/>
</dbReference>
<dbReference type="Gene3D" id="3.10.20.90">
    <property type="entry name" value="Phosphatidylinositol 3-kinase Catalytic Subunit, Chain A, domain 1"/>
    <property type="match status" value="1"/>
</dbReference>
<evidence type="ECO:0000259" key="7">
    <source>
        <dbReference type="PROSITE" id="PS51519"/>
    </source>
</evidence>
<feature type="compositionally biased region" description="Low complexity" evidence="5">
    <location>
        <begin position="124"/>
        <end position="141"/>
    </location>
</feature>
<dbReference type="InterPro" id="IPR036388">
    <property type="entry name" value="WH-like_DNA-bd_sf"/>
</dbReference>
<dbReference type="InterPro" id="IPR003035">
    <property type="entry name" value="RWP-RK_dom"/>
</dbReference>
<keyword evidence="1" id="KW-0805">Transcription regulation</keyword>
<keyword evidence="10" id="KW-1185">Reference proteome</keyword>
<keyword evidence="3" id="KW-0804">Transcription</keyword>
<keyword evidence="4" id="KW-0539">Nucleus</keyword>
<evidence type="ECO:0000259" key="6">
    <source>
        <dbReference type="PROSITE" id="PS51504"/>
    </source>
</evidence>
<dbReference type="InterPro" id="IPR053793">
    <property type="entry name" value="PB1-like"/>
</dbReference>
<dbReference type="SUPFAM" id="SSF54277">
    <property type="entry name" value="CAD &amp; PB1 domains"/>
    <property type="match status" value="1"/>
</dbReference>
<feature type="compositionally biased region" description="Basic residues" evidence="5">
    <location>
        <begin position="77"/>
        <end position="102"/>
    </location>
</feature>
<dbReference type="AlphaFoldDB" id="A0A2U1MLN5"/>
<reference evidence="9 10" key="1">
    <citation type="journal article" date="2018" name="Mol. Plant">
        <title>The genome of Artemisia annua provides insight into the evolution of Asteraceae family and artemisinin biosynthesis.</title>
        <authorList>
            <person name="Shen Q."/>
            <person name="Zhang L."/>
            <person name="Liao Z."/>
            <person name="Wang S."/>
            <person name="Yan T."/>
            <person name="Shi P."/>
            <person name="Liu M."/>
            <person name="Fu X."/>
            <person name="Pan Q."/>
            <person name="Wang Y."/>
            <person name="Lv Z."/>
            <person name="Lu X."/>
            <person name="Zhang F."/>
            <person name="Jiang W."/>
            <person name="Ma Y."/>
            <person name="Chen M."/>
            <person name="Hao X."/>
            <person name="Li L."/>
            <person name="Tang Y."/>
            <person name="Lv G."/>
            <person name="Zhou Y."/>
            <person name="Sun X."/>
            <person name="Brodelius P.E."/>
            <person name="Rose J.K.C."/>
            <person name="Tang K."/>
        </authorList>
    </citation>
    <scope>NUCLEOTIDE SEQUENCE [LARGE SCALE GENOMIC DNA]</scope>
    <source>
        <strain evidence="10">cv. Huhao1</strain>
        <tissue evidence="9">Leaf</tissue>
    </source>
</reference>
<dbReference type="InterPro" id="IPR000270">
    <property type="entry name" value="PB1_dom"/>
</dbReference>